<comment type="caution">
    <text evidence="1">The sequence shown here is derived from an EMBL/GenBank/DDBJ whole genome shotgun (WGS) entry which is preliminary data.</text>
</comment>
<gene>
    <name evidence="1" type="ORF">ACFPN5_21415</name>
</gene>
<reference evidence="2" key="1">
    <citation type="journal article" date="2019" name="Int. J. Syst. Evol. Microbiol.">
        <title>The Global Catalogue of Microorganisms (GCM) 10K type strain sequencing project: providing services to taxonomists for standard genome sequencing and annotation.</title>
        <authorList>
            <consortium name="The Broad Institute Genomics Platform"/>
            <consortium name="The Broad Institute Genome Sequencing Center for Infectious Disease"/>
            <person name="Wu L."/>
            <person name="Ma J."/>
        </authorList>
    </citation>
    <scope>NUCLEOTIDE SEQUENCE [LARGE SCALE GENOMIC DNA]</scope>
    <source>
        <strain evidence="2">KACC 12649</strain>
    </source>
</reference>
<accession>A0ABW0LBN1</accession>
<dbReference type="RefSeq" id="WP_379785862.1">
    <property type="nucleotide sequence ID" value="NZ_JBHSMU010000016.1"/>
</dbReference>
<organism evidence="1 2">
    <name type="scientific">Massilia niabensis</name>
    <dbReference type="NCBI Taxonomy" id="544910"/>
    <lineage>
        <taxon>Bacteria</taxon>
        <taxon>Pseudomonadati</taxon>
        <taxon>Pseudomonadota</taxon>
        <taxon>Betaproteobacteria</taxon>
        <taxon>Burkholderiales</taxon>
        <taxon>Oxalobacteraceae</taxon>
        <taxon>Telluria group</taxon>
        <taxon>Massilia</taxon>
    </lineage>
</organism>
<sequence>MKRVRIDFAPPGLRRTLFHTPRLAWLILAAGVCLALPAALYANHYLTEKHAFEAELAARNARVAAPLALPVAVRAPVASEAQAAAVNAAILQLNLPWRDLHDAVAATTPAAVALLALEPDAKRRVLRITAEARSSDDMLAYVERVQDLEWFANVALTRHEINEQDPNRPIRFQLDAQWRPQ</sequence>
<name>A0ABW0LBN1_9BURK</name>
<dbReference type="Proteomes" id="UP001596050">
    <property type="component" value="Unassembled WGS sequence"/>
</dbReference>
<dbReference type="InterPro" id="IPR007813">
    <property type="entry name" value="PilN"/>
</dbReference>
<keyword evidence="2" id="KW-1185">Reference proteome</keyword>
<proteinExistence type="predicted"/>
<protein>
    <submittedName>
        <fullName evidence="1">PilN domain-containing protein</fullName>
    </submittedName>
</protein>
<dbReference type="EMBL" id="JBHSMU010000016">
    <property type="protein sequence ID" value="MFC5462372.1"/>
    <property type="molecule type" value="Genomic_DNA"/>
</dbReference>
<dbReference type="Pfam" id="PF05137">
    <property type="entry name" value="PilN"/>
    <property type="match status" value="1"/>
</dbReference>
<evidence type="ECO:0000313" key="2">
    <source>
        <dbReference type="Proteomes" id="UP001596050"/>
    </source>
</evidence>
<evidence type="ECO:0000313" key="1">
    <source>
        <dbReference type="EMBL" id="MFC5462372.1"/>
    </source>
</evidence>